<comment type="caution">
    <text evidence="1">The sequence shown here is derived from an EMBL/GenBank/DDBJ whole genome shotgun (WGS) entry which is preliminary data.</text>
</comment>
<accession>H3KEP7</accession>
<evidence type="ECO:0000313" key="2">
    <source>
        <dbReference type="Proteomes" id="UP000004956"/>
    </source>
</evidence>
<sequence length="201" mass="21603">MRPTKPGILCGPIPLSTFVLRENLFKVTPTASSTASARPNRLRPLLGALLAAASLATLTGCSNDDVADVSLGIFTFKDIKLNAFVDPKIPGVTCHVASIESPLSLSDPSDSAVSCRQTGEITPEMIASIRKGGEGEVLFEKSKSIFLKTMKVRRIYDEANQTLMYLSYSTKEISGSFKHSLSTVPLWGTAAYVKPMPVPPK</sequence>
<dbReference type="PANTHER" id="PTHR37952:SF2">
    <property type="entry name" value="PROTEIN CREA"/>
    <property type="match status" value="1"/>
</dbReference>
<dbReference type="STRING" id="762967.HMPREF9440_01212"/>
<dbReference type="AlphaFoldDB" id="H3KEP7"/>
<dbReference type="HOGENOM" id="CLU_109726_2_0_4"/>
<keyword evidence="2" id="KW-1185">Reference proteome</keyword>
<protein>
    <submittedName>
        <fullName evidence="1">Protein CreA</fullName>
    </submittedName>
</protein>
<dbReference type="InterPro" id="IPR010292">
    <property type="entry name" value="Uncharacterised_CreA"/>
</dbReference>
<dbReference type="PANTHER" id="PTHR37952">
    <property type="match status" value="1"/>
</dbReference>
<proteinExistence type="predicted"/>
<dbReference type="Pfam" id="PF05981">
    <property type="entry name" value="CreA"/>
    <property type="match status" value="1"/>
</dbReference>
<organism evidence="1 2">
    <name type="scientific">Sutterella parvirubra YIT 11816</name>
    <dbReference type="NCBI Taxonomy" id="762967"/>
    <lineage>
        <taxon>Bacteria</taxon>
        <taxon>Pseudomonadati</taxon>
        <taxon>Pseudomonadota</taxon>
        <taxon>Betaproteobacteria</taxon>
        <taxon>Burkholderiales</taxon>
        <taxon>Sutterellaceae</taxon>
        <taxon>Sutterella</taxon>
    </lineage>
</organism>
<evidence type="ECO:0000313" key="1">
    <source>
        <dbReference type="EMBL" id="EHY31408.1"/>
    </source>
</evidence>
<dbReference type="PATRIC" id="fig|762967.3.peg.958"/>
<dbReference type="EMBL" id="AFBQ01000165">
    <property type="protein sequence ID" value="EHY31408.1"/>
    <property type="molecule type" value="Genomic_DNA"/>
</dbReference>
<dbReference type="OrthoDB" id="9788409at2"/>
<dbReference type="GO" id="GO:0005829">
    <property type="term" value="C:cytosol"/>
    <property type="evidence" value="ECO:0007669"/>
    <property type="project" value="TreeGrafter"/>
</dbReference>
<name>H3KEP7_9BURK</name>
<reference evidence="1 2" key="1">
    <citation type="submission" date="2011-11" db="EMBL/GenBank/DDBJ databases">
        <authorList>
            <person name="Weinstock G."/>
            <person name="Sodergren E."/>
            <person name="Clifton S."/>
            <person name="Fulton L."/>
            <person name="Fulton B."/>
            <person name="Courtney L."/>
            <person name="Fronick C."/>
            <person name="Harrison M."/>
            <person name="Strong C."/>
            <person name="Farmer C."/>
            <person name="Delahaunty K."/>
            <person name="Markovic C."/>
            <person name="Hall O."/>
            <person name="Minx P."/>
            <person name="Tomlinson C."/>
            <person name="Mitreva M."/>
            <person name="Hou S."/>
            <person name="Chen J."/>
            <person name="Wollam A."/>
            <person name="Pepin K.H."/>
            <person name="Johnson M."/>
            <person name="Bhonagiri V."/>
            <person name="Zhang X."/>
            <person name="Suruliraj S."/>
            <person name="Warren W."/>
            <person name="Chinwalla A."/>
            <person name="Mardis E.R."/>
            <person name="Wilson R.K."/>
        </authorList>
    </citation>
    <scope>NUCLEOTIDE SEQUENCE [LARGE SCALE GENOMIC DNA]</scope>
    <source>
        <strain evidence="1 2">YIT 11816</strain>
    </source>
</reference>
<gene>
    <name evidence="1" type="ORF">HMPREF9440_01212</name>
</gene>
<dbReference type="Proteomes" id="UP000004956">
    <property type="component" value="Unassembled WGS sequence"/>
</dbReference>